<feature type="transmembrane region" description="Helical" evidence="12">
    <location>
        <begin position="172"/>
        <end position="191"/>
    </location>
</feature>
<feature type="domain" description="Motility protein A N-terminal" evidence="14">
    <location>
        <begin position="4"/>
        <end position="93"/>
    </location>
</feature>
<evidence type="ECO:0000313" key="15">
    <source>
        <dbReference type="EMBL" id="MBC2606025.1"/>
    </source>
</evidence>
<evidence type="ECO:0000256" key="8">
    <source>
        <dbReference type="ARBA" id="ARBA00022781"/>
    </source>
</evidence>
<keyword evidence="3" id="KW-0813">Transport</keyword>
<keyword evidence="15" id="KW-0966">Cell projection</keyword>
<dbReference type="Proteomes" id="UP000526501">
    <property type="component" value="Unassembled WGS sequence"/>
</dbReference>
<evidence type="ECO:0000256" key="11">
    <source>
        <dbReference type="ARBA" id="ARBA00023136"/>
    </source>
</evidence>
<dbReference type="PROSITE" id="PS01307">
    <property type="entry name" value="MOTA"/>
    <property type="match status" value="1"/>
</dbReference>
<keyword evidence="16" id="KW-1185">Reference proteome</keyword>
<comment type="subcellular location">
    <subcellularLocation>
        <location evidence="1">Cell membrane</location>
        <topology evidence="1">Multi-pass membrane protein</topology>
    </subcellularLocation>
</comment>
<proteinExistence type="inferred from homology"/>
<keyword evidence="10" id="KW-0406">Ion transport</keyword>
<evidence type="ECO:0000256" key="7">
    <source>
        <dbReference type="ARBA" id="ARBA00022779"/>
    </source>
</evidence>
<dbReference type="PANTHER" id="PTHR30433">
    <property type="entry name" value="CHEMOTAXIS PROTEIN MOTA"/>
    <property type="match status" value="1"/>
</dbReference>
<dbReference type="InterPro" id="IPR000540">
    <property type="entry name" value="Flag_MotA_CS"/>
</dbReference>
<feature type="transmembrane region" description="Helical" evidence="12">
    <location>
        <begin position="198"/>
        <end position="220"/>
    </location>
</feature>
<keyword evidence="4" id="KW-1003">Cell membrane</keyword>
<evidence type="ECO:0000256" key="3">
    <source>
        <dbReference type="ARBA" id="ARBA00022448"/>
    </source>
</evidence>
<dbReference type="RefSeq" id="WP_185659909.1">
    <property type="nucleotide sequence ID" value="NZ_CAWPOO010000007.1"/>
</dbReference>
<dbReference type="EMBL" id="JACHVC010000007">
    <property type="protein sequence ID" value="MBC2606025.1"/>
    <property type="molecule type" value="Genomic_DNA"/>
</dbReference>
<keyword evidence="5" id="KW-0145">Chemotaxis</keyword>
<dbReference type="InterPro" id="IPR002898">
    <property type="entry name" value="MotA_ExbB_proton_chnl"/>
</dbReference>
<evidence type="ECO:0000256" key="9">
    <source>
        <dbReference type="ARBA" id="ARBA00022989"/>
    </source>
</evidence>
<keyword evidence="11 12" id="KW-0472">Membrane</keyword>
<dbReference type="Pfam" id="PF01618">
    <property type="entry name" value="MotA_ExbB"/>
    <property type="match status" value="1"/>
</dbReference>
<evidence type="ECO:0000259" key="13">
    <source>
        <dbReference type="Pfam" id="PF01618"/>
    </source>
</evidence>
<comment type="similarity">
    <text evidence="2">Belongs to the MotA family.</text>
</comment>
<evidence type="ECO:0000259" key="14">
    <source>
        <dbReference type="Pfam" id="PF20560"/>
    </source>
</evidence>
<keyword evidence="6 12" id="KW-0812">Transmembrane</keyword>
<dbReference type="GO" id="GO:0005886">
    <property type="term" value="C:plasma membrane"/>
    <property type="evidence" value="ECO:0007669"/>
    <property type="project" value="UniProtKB-SubCell"/>
</dbReference>
<evidence type="ECO:0000256" key="4">
    <source>
        <dbReference type="ARBA" id="ARBA00022475"/>
    </source>
</evidence>
<evidence type="ECO:0000256" key="5">
    <source>
        <dbReference type="ARBA" id="ARBA00022500"/>
    </source>
</evidence>
<evidence type="ECO:0000313" key="16">
    <source>
        <dbReference type="Proteomes" id="UP000526501"/>
    </source>
</evidence>
<evidence type="ECO:0000256" key="2">
    <source>
        <dbReference type="ARBA" id="ARBA00008038"/>
    </source>
</evidence>
<keyword evidence="8" id="KW-0375">Hydrogen ion transport</keyword>
<dbReference type="AlphaFoldDB" id="A0A7X1B5J8"/>
<organism evidence="15 16">
    <name type="scientific">Pelagicoccus albus</name>
    <dbReference type="NCBI Taxonomy" id="415222"/>
    <lineage>
        <taxon>Bacteria</taxon>
        <taxon>Pseudomonadati</taxon>
        <taxon>Verrucomicrobiota</taxon>
        <taxon>Opitutia</taxon>
        <taxon>Puniceicoccales</taxon>
        <taxon>Pelagicoccaceae</taxon>
        <taxon>Pelagicoccus</taxon>
    </lineage>
</organism>
<evidence type="ECO:0000256" key="12">
    <source>
        <dbReference type="SAM" id="Phobius"/>
    </source>
</evidence>
<sequence length="286" mass="30275">MFVIIGAVIVLGATFGAFLMSGGNFGLLMHPPEFVAIFGITGGVAVICAPKDVLIHTIHATIGALKGAGPGKEDYLDLMKVMYELFMLGRRNGLLALDEHVSSPESSSIFSNYPKFLADKDKVTFLCSALRPIIDGKIKPDQLEPLLKAEIDAKKHAAHGPINVLHLLGDSLPGIGIVAAVLGIILTMSVLDQGVMVIGGRISAALTGTFLGIFIAYGFINPLCNLIEFGNEAEETYYICMSRSIGAFARGLAPIMAVELARRSLEASMVPSADDLENILKSATSG</sequence>
<reference evidence="15 16" key="1">
    <citation type="submission" date="2020-07" db="EMBL/GenBank/DDBJ databases">
        <authorList>
            <person name="Feng X."/>
        </authorList>
    </citation>
    <scope>NUCLEOTIDE SEQUENCE [LARGE SCALE GENOMIC DNA]</scope>
    <source>
        <strain evidence="15 16">JCM23202</strain>
    </source>
</reference>
<feature type="domain" description="MotA/TolQ/ExbB proton channel" evidence="13">
    <location>
        <begin position="125"/>
        <end position="231"/>
    </location>
</feature>
<evidence type="ECO:0000256" key="6">
    <source>
        <dbReference type="ARBA" id="ARBA00022692"/>
    </source>
</evidence>
<keyword evidence="7" id="KW-0283">Flagellar rotation</keyword>
<dbReference type="GO" id="GO:1902600">
    <property type="term" value="P:proton transmembrane transport"/>
    <property type="evidence" value="ECO:0007669"/>
    <property type="project" value="UniProtKB-KW"/>
</dbReference>
<keyword evidence="9 12" id="KW-1133">Transmembrane helix</keyword>
<protein>
    <submittedName>
        <fullName evidence="15">Flagellar motor stator protein MotA</fullName>
    </submittedName>
</protein>
<keyword evidence="15" id="KW-0969">Cilium</keyword>
<keyword evidence="15" id="KW-0282">Flagellum</keyword>
<dbReference type="InterPro" id="IPR047055">
    <property type="entry name" value="MotA-like"/>
</dbReference>
<dbReference type="PANTHER" id="PTHR30433:SF4">
    <property type="entry name" value="MOTILITY PROTEIN A"/>
    <property type="match status" value="1"/>
</dbReference>
<dbReference type="GO" id="GO:0071978">
    <property type="term" value="P:bacterial-type flagellum-dependent swarming motility"/>
    <property type="evidence" value="ECO:0007669"/>
    <property type="project" value="InterPro"/>
</dbReference>
<dbReference type="InterPro" id="IPR046786">
    <property type="entry name" value="MotA_N"/>
</dbReference>
<gene>
    <name evidence="15" type="primary">motA</name>
    <name evidence="15" type="ORF">H5P27_08205</name>
</gene>
<dbReference type="Pfam" id="PF20560">
    <property type="entry name" value="MotA_N"/>
    <property type="match status" value="1"/>
</dbReference>
<name>A0A7X1B5J8_9BACT</name>
<evidence type="ECO:0000256" key="10">
    <source>
        <dbReference type="ARBA" id="ARBA00023065"/>
    </source>
</evidence>
<evidence type="ECO:0000256" key="1">
    <source>
        <dbReference type="ARBA" id="ARBA00004651"/>
    </source>
</evidence>
<accession>A0A7X1B5J8</accession>
<comment type="caution">
    <text evidence="15">The sequence shown here is derived from an EMBL/GenBank/DDBJ whole genome shotgun (WGS) entry which is preliminary data.</text>
</comment>
<dbReference type="GO" id="GO:0006935">
    <property type="term" value="P:chemotaxis"/>
    <property type="evidence" value="ECO:0007669"/>
    <property type="project" value="UniProtKB-KW"/>
</dbReference>